<dbReference type="EMBL" id="WSFT01000037">
    <property type="protein sequence ID" value="MBS4538777.1"/>
    <property type="molecule type" value="Genomic_DNA"/>
</dbReference>
<feature type="transmembrane region" description="Helical" evidence="1">
    <location>
        <begin position="126"/>
        <end position="149"/>
    </location>
</feature>
<accession>A0A942Z7J8</accession>
<evidence type="ECO:0000313" key="2">
    <source>
        <dbReference type="EMBL" id="MBS4538777.1"/>
    </source>
</evidence>
<dbReference type="RefSeq" id="WP_203366701.1">
    <property type="nucleotide sequence ID" value="NZ_WSFT01000037.1"/>
</dbReference>
<evidence type="ECO:0000313" key="3">
    <source>
        <dbReference type="Proteomes" id="UP000724672"/>
    </source>
</evidence>
<keyword evidence="1" id="KW-0472">Membrane</keyword>
<reference evidence="2" key="1">
    <citation type="submission" date="2019-12" db="EMBL/GenBank/DDBJ databases">
        <title>Clostridiaceae gen. nov. sp. nov., isolated from sediment in Xinjiang, China.</title>
        <authorList>
            <person name="Zhang R."/>
        </authorList>
    </citation>
    <scope>NUCLEOTIDE SEQUENCE</scope>
    <source>
        <strain evidence="2">D2Q-11</strain>
    </source>
</reference>
<sequence>MVTFIQIINPRLELHNYPLEIRKTVVPKTKEEKKKFNILAIPMFVILIVYLLGTITMAYSMHATRYSILFLHSFIVIMTWNIFDLLIMDWLIFCTITPKYLIIPGTEDNDSYKDYRYHINGSLGKGLILAIISITICSGVSWLILKLFIW</sequence>
<dbReference type="Proteomes" id="UP000724672">
    <property type="component" value="Unassembled WGS sequence"/>
</dbReference>
<organism evidence="2 3">
    <name type="scientific">Anaeromonas frigoriresistens</name>
    <dbReference type="NCBI Taxonomy" id="2683708"/>
    <lineage>
        <taxon>Bacteria</taxon>
        <taxon>Bacillati</taxon>
        <taxon>Bacillota</taxon>
        <taxon>Tissierellia</taxon>
        <taxon>Tissierellales</taxon>
        <taxon>Thermohalobacteraceae</taxon>
        <taxon>Anaeromonas</taxon>
    </lineage>
</organism>
<dbReference type="AlphaFoldDB" id="A0A942Z7J8"/>
<name>A0A942Z7J8_9FIRM</name>
<protein>
    <submittedName>
        <fullName evidence="2">Uncharacterized protein</fullName>
    </submittedName>
</protein>
<comment type="caution">
    <text evidence="2">The sequence shown here is derived from an EMBL/GenBank/DDBJ whole genome shotgun (WGS) entry which is preliminary data.</text>
</comment>
<proteinExistence type="predicted"/>
<feature type="transmembrane region" description="Helical" evidence="1">
    <location>
        <begin position="38"/>
        <end position="60"/>
    </location>
</feature>
<keyword evidence="1" id="KW-1133">Transmembrane helix</keyword>
<keyword evidence="1" id="KW-0812">Transmembrane</keyword>
<gene>
    <name evidence="2" type="ORF">GOQ27_09895</name>
</gene>
<keyword evidence="3" id="KW-1185">Reference proteome</keyword>
<evidence type="ECO:0000256" key="1">
    <source>
        <dbReference type="SAM" id="Phobius"/>
    </source>
</evidence>
<feature type="transmembrane region" description="Helical" evidence="1">
    <location>
        <begin position="66"/>
        <end position="93"/>
    </location>
</feature>